<sequence>MQMDEEGKQPKAGKLIEEDLTYRIRAGIFTVANELGPGFLERVYENALAIELSAAGLAVRTQCPIHVQYKGQIVGEYIADLVVEGRVLLELKAIRCLTSEHEAQIMNYLRATRLKVGLLVNFGKPSLQIKRFVL</sequence>
<dbReference type="Proteomes" id="UP001138802">
    <property type="component" value="Unassembled WGS sequence"/>
</dbReference>
<dbReference type="RefSeq" id="WP_200389643.1">
    <property type="nucleotide sequence ID" value="NZ_NRSD01000038.1"/>
</dbReference>
<dbReference type="NCBIfam" id="TIGR04256">
    <property type="entry name" value="GxxExxY"/>
    <property type="match status" value="1"/>
</dbReference>
<comment type="caution">
    <text evidence="1">The sequence shown here is derived from an EMBL/GenBank/DDBJ whole genome shotgun (WGS) entry which is preliminary data.</text>
</comment>
<name>A0A9X1BAC6_9GAMM</name>
<organism evidence="1 2">
    <name type="scientific">Thiocapsa imhoffii</name>
    <dbReference type="NCBI Taxonomy" id="382777"/>
    <lineage>
        <taxon>Bacteria</taxon>
        <taxon>Pseudomonadati</taxon>
        <taxon>Pseudomonadota</taxon>
        <taxon>Gammaproteobacteria</taxon>
        <taxon>Chromatiales</taxon>
        <taxon>Chromatiaceae</taxon>
        <taxon>Thiocapsa</taxon>
    </lineage>
</organism>
<dbReference type="InterPro" id="IPR026350">
    <property type="entry name" value="GxxExxY"/>
</dbReference>
<accession>A0A9X1BAC6</accession>
<protein>
    <submittedName>
        <fullName evidence="1">GxxExxY protein</fullName>
    </submittedName>
</protein>
<dbReference type="EMBL" id="NRSD01000038">
    <property type="protein sequence ID" value="MBK1646817.1"/>
    <property type="molecule type" value="Genomic_DNA"/>
</dbReference>
<proteinExistence type="predicted"/>
<dbReference type="Pfam" id="PF13366">
    <property type="entry name" value="PDDEXK_3"/>
    <property type="match status" value="1"/>
</dbReference>
<evidence type="ECO:0000313" key="1">
    <source>
        <dbReference type="EMBL" id="MBK1646817.1"/>
    </source>
</evidence>
<keyword evidence="2" id="KW-1185">Reference proteome</keyword>
<reference evidence="1 2" key="1">
    <citation type="journal article" date="2020" name="Microorganisms">
        <title>Osmotic Adaptation and Compatible Solute Biosynthesis of Phototrophic Bacteria as Revealed from Genome Analyses.</title>
        <authorList>
            <person name="Imhoff J.F."/>
            <person name="Rahn T."/>
            <person name="Kunzel S."/>
            <person name="Keller A."/>
            <person name="Neulinger S.C."/>
        </authorList>
    </citation>
    <scope>NUCLEOTIDE SEQUENCE [LARGE SCALE GENOMIC DNA]</scope>
    <source>
        <strain evidence="1 2">DSM 21303</strain>
    </source>
</reference>
<evidence type="ECO:0000313" key="2">
    <source>
        <dbReference type="Proteomes" id="UP001138802"/>
    </source>
</evidence>
<gene>
    <name evidence="1" type="ORF">CKO25_19690</name>
</gene>
<dbReference type="AlphaFoldDB" id="A0A9X1BAC6"/>